<comment type="caution">
    <text evidence="1">The sequence shown here is derived from an EMBL/GenBank/DDBJ whole genome shotgun (WGS) entry which is preliminary data.</text>
</comment>
<accession>A0A5A9GVC1</accession>
<name>A0A5A9GVC1_AZOLI</name>
<evidence type="ECO:0000313" key="2">
    <source>
        <dbReference type="Proteomes" id="UP000324927"/>
    </source>
</evidence>
<keyword evidence="2" id="KW-1185">Reference proteome</keyword>
<sequence>MHFEPSTEPKHIHKYLDLLVSIPGISYWRRRDRSFSDDLRDYPLISSYLEERYPIELGMIYLLTRKAQRGRWPKPEHIIREPKLYPLCAFSAAISMVYERSSEMVKRRISGMLRDGLQNELEPFAMEMGMAVHLMRQGFDVNFNDLELGGFDYLVRRDGLELEVECKNASADVGRQIHRRRLYQLSGYIYEPMQRALQRGDGHLIRIVIPNRLDGNARTLDQIAALVETSLTYQRDTQGTVCGVQYTAFDATQINSVPSELTQIALRSLVADKLNVHNQNILMIAKPNAGAVIAVVQSQRPDNVAKGLYRQISQGVKQFTKNRPAVLCIRLADLTAEQLLDLGSPREQRGAPSLLELIATKLFAERSHAHVLKLAYTTPTNVTRQGDGIVERRIISAQGPAYHFTNDDHPLAGDLRTQIFTR</sequence>
<dbReference type="Proteomes" id="UP000324927">
    <property type="component" value="Unassembled WGS sequence"/>
</dbReference>
<reference evidence="1 2" key="1">
    <citation type="submission" date="2019-08" db="EMBL/GenBank/DDBJ databases">
        <authorList>
            <person name="Grouzdev D."/>
            <person name="Tikhonova E."/>
            <person name="Kravchenko I."/>
        </authorList>
    </citation>
    <scope>NUCLEOTIDE SEQUENCE [LARGE SCALE GENOMIC DNA]</scope>
    <source>
        <strain evidence="1 2">59b</strain>
    </source>
</reference>
<organism evidence="1 2">
    <name type="scientific">Azospirillum lipoferum</name>
    <dbReference type="NCBI Taxonomy" id="193"/>
    <lineage>
        <taxon>Bacteria</taxon>
        <taxon>Pseudomonadati</taxon>
        <taxon>Pseudomonadota</taxon>
        <taxon>Alphaproteobacteria</taxon>
        <taxon>Rhodospirillales</taxon>
        <taxon>Azospirillaceae</taxon>
        <taxon>Azospirillum</taxon>
    </lineage>
</organism>
<evidence type="ECO:0000313" key="1">
    <source>
        <dbReference type="EMBL" id="KAA0598377.1"/>
    </source>
</evidence>
<dbReference type="EMBL" id="VTTN01000001">
    <property type="protein sequence ID" value="KAA0598377.1"/>
    <property type="molecule type" value="Genomic_DNA"/>
</dbReference>
<dbReference type="RefSeq" id="WP_149229959.1">
    <property type="nucleotide sequence ID" value="NZ_JALJXJ010000002.1"/>
</dbReference>
<proteinExistence type="predicted"/>
<dbReference type="OrthoDB" id="7239790at2"/>
<protein>
    <submittedName>
        <fullName evidence="1">Uncharacterized protein</fullName>
    </submittedName>
</protein>
<dbReference type="AlphaFoldDB" id="A0A5A9GVC1"/>
<gene>
    <name evidence="1" type="ORF">FZ942_04650</name>
</gene>